<comment type="caution">
    <text evidence="1">The sequence shown here is derived from an EMBL/GenBank/DDBJ whole genome shotgun (WGS) entry which is preliminary data.</text>
</comment>
<proteinExistence type="predicted"/>
<accession>A0ACC2DDK1</accession>
<keyword evidence="2" id="KW-1185">Reference proteome</keyword>
<evidence type="ECO:0000313" key="1">
    <source>
        <dbReference type="EMBL" id="KAJ7552357.1"/>
    </source>
</evidence>
<evidence type="ECO:0000313" key="2">
    <source>
        <dbReference type="Proteomes" id="UP001162992"/>
    </source>
</evidence>
<dbReference type="Proteomes" id="UP001162992">
    <property type="component" value="Chromosome 6"/>
</dbReference>
<name>A0ACC2DDK1_DIPCM</name>
<sequence>MMHRKQLCPGLLLIIYQLLTLGVQARPLIPVTAPTYEDLKHVPVGLTHVQRPDMSSEREALFDMSAQIGSRPPSCQNKCNSCSPCQAVQVPTPQDRRSGQGPTPSEGQLMSEYANYKPEGWKCKCGNRLFNP</sequence>
<dbReference type="EMBL" id="CM055097">
    <property type="protein sequence ID" value="KAJ7552357.1"/>
    <property type="molecule type" value="Genomic_DNA"/>
</dbReference>
<reference evidence="2" key="1">
    <citation type="journal article" date="2024" name="Proc. Natl. Acad. Sci. U.S.A.">
        <title>Extraordinary preservation of gene collinearity over three hundred million years revealed in homosporous lycophytes.</title>
        <authorList>
            <person name="Li C."/>
            <person name="Wickell D."/>
            <person name="Kuo L.Y."/>
            <person name="Chen X."/>
            <person name="Nie B."/>
            <person name="Liao X."/>
            <person name="Peng D."/>
            <person name="Ji J."/>
            <person name="Jenkins J."/>
            <person name="Williams M."/>
            <person name="Shu S."/>
            <person name="Plott C."/>
            <person name="Barry K."/>
            <person name="Rajasekar S."/>
            <person name="Grimwood J."/>
            <person name="Han X."/>
            <person name="Sun S."/>
            <person name="Hou Z."/>
            <person name="He W."/>
            <person name="Dai G."/>
            <person name="Sun C."/>
            <person name="Schmutz J."/>
            <person name="Leebens-Mack J.H."/>
            <person name="Li F.W."/>
            <person name="Wang L."/>
        </authorList>
    </citation>
    <scope>NUCLEOTIDE SEQUENCE [LARGE SCALE GENOMIC DNA]</scope>
    <source>
        <strain evidence="2">cv. PW_Plant_1</strain>
    </source>
</reference>
<gene>
    <name evidence="1" type="ORF">O6H91_06G052200</name>
</gene>
<organism evidence="1 2">
    <name type="scientific">Diphasiastrum complanatum</name>
    <name type="common">Issler's clubmoss</name>
    <name type="synonym">Lycopodium complanatum</name>
    <dbReference type="NCBI Taxonomy" id="34168"/>
    <lineage>
        <taxon>Eukaryota</taxon>
        <taxon>Viridiplantae</taxon>
        <taxon>Streptophyta</taxon>
        <taxon>Embryophyta</taxon>
        <taxon>Tracheophyta</taxon>
        <taxon>Lycopodiopsida</taxon>
        <taxon>Lycopodiales</taxon>
        <taxon>Lycopodiaceae</taxon>
        <taxon>Lycopodioideae</taxon>
        <taxon>Diphasiastrum</taxon>
    </lineage>
</organism>
<protein>
    <submittedName>
        <fullName evidence="1">Uncharacterized protein</fullName>
    </submittedName>
</protein>